<dbReference type="AlphaFoldDB" id="A0A183IRA7"/>
<dbReference type="GO" id="GO:0016020">
    <property type="term" value="C:membrane"/>
    <property type="evidence" value="ECO:0007669"/>
    <property type="project" value="UniProtKB-SubCell"/>
</dbReference>
<dbReference type="Pfam" id="PF05653">
    <property type="entry name" value="Mg_trans_NIPA"/>
    <property type="match status" value="1"/>
</dbReference>
<evidence type="ECO:0000313" key="8">
    <source>
        <dbReference type="Proteomes" id="UP000270296"/>
    </source>
</evidence>
<feature type="transmembrane region" description="Helical" evidence="6">
    <location>
        <begin position="86"/>
        <end position="107"/>
    </location>
</feature>
<feature type="transmembrane region" description="Helical" evidence="6">
    <location>
        <begin position="219"/>
        <end position="239"/>
    </location>
</feature>
<dbReference type="PANTHER" id="PTHR12570">
    <property type="match status" value="1"/>
</dbReference>
<evidence type="ECO:0000313" key="7">
    <source>
        <dbReference type="EMBL" id="VDP09380.1"/>
    </source>
</evidence>
<evidence type="ECO:0000256" key="6">
    <source>
        <dbReference type="SAM" id="Phobius"/>
    </source>
</evidence>
<evidence type="ECO:0000256" key="1">
    <source>
        <dbReference type="ARBA" id="ARBA00004141"/>
    </source>
</evidence>
<organism evidence="9">
    <name type="scientific">Soboliphyme baturini</name>
    <dbReference type="NCBI Taxonomy" id="241478"/>
    <lineage>
        <taxon>Eukaryota</taxon>
        <taxon>Metazoa</taxon>
        <taxon>Ecdysozoa</taxon>
        <taxon>Nematoda</taxon>
        <taxon>Enoplea</taxon>
        <taxon>Dorylaimia</taxon>
        <taxon>Dioctophymatida</taxon>
        <taxon>Dioctophymatoidea</taxon>
        <taxon>Soboliphymatidae</taxon>
        <taxon>Soboliphyme</taxon>
    </lineage>
</organism>
<dbReference type="OrthoDB" id="6428174at2759"/>
<dbReference type="GO" id="GO:0015095">
    <property type="term" value="F:magnesium ion transmembrane transporter activity"/>
    <property type="evidence" value="ECO:0007669"/>
    <property type="project" value="InterPro"/>
</dbReference>
<feature type="transmembrane region" description="Helical" evidence="6">
    <location>
        <begin position="113"/>
        <end position="137"/>
    </location>
</feature>
<proteinExistence type="inferred from homology"/>
<dbReference type="Proteomes" id="UP000270296">
    <property type="component" value="Unassembled WGS sequence"/>
</dbReference>
<evidence type="ECO:0000256" key="2">
    <source>
        <dbReference type="ARBA" id="ARBA00007230"/>
    </source>
</evidence>
<dbReference type="SUPFAM" id="SSF103481">
    <property type="entry name" value="Multidrug resistance efflux transporter EmrE"/>
    <property type="match status" value="1"/>
</dbReference>
<protein>
    <submittedName>
        <fullName evidence="9">NIPA magnesium transporter 2</fullName>
    </submittedName>
</protein>
<evidence type="ECO:0000256" key="4">
    <source>
        <dbReference type="ARBA" id="ARBA00022989"/>
    </source>
</evidence>
<dbReference type="InterPro" id="IPR008521">
    <property type="entry name" value="Mg_trans_NIPA"/>
</dbReference>
<feature type="transmembrane region" description="Helical" evidence="6">
    <location>
        <begin position="149"/>
        <end position="174"/>
    </location>
</feature>
<feature type="transmembrane region" description="Helical" evidence="6">
    <location>
        <begin position="45"/>
        <end position="65"/>
    </location>
</feature>
<keyword evidence="8" id="KW-1185">Reference proteome</keyword>
<dbReference type="InterPro" id="IPR037185">
    <property type="entry name" value="EmrE-like"/>
</dbReference>
<comment type="subcellular location">
    <subcellularLocation>
        <location evidence="1">Membrane</location>
        <topology evidence="1">Multi-pass membrane protein</topology>
    </subcellularLocation>
</comment>
<feature type="transmembrane region" description="Helical" evidence="6">
    <location>
        <begin position="186"/>
        <end position="207"/>
    </location>
</feature>
<gene>
    <name evidence="7" type="ORF">SBAD_LOCUS6154</name>
</gene>
<sequence>MGLGEALNFTAYGFAPASVVTPLGGFSVLVTAILSSRYLKEKLNILGKCGCLVSVLGATVIVLHAPKEVDVLSLTDYADRIRNSGFCYYFAFAVTLILVMVFFVAPVHGDKNLTVYILICSTVGSLGVIACKALSIATRTALIDGDGKVGLAHASLISCALLLLILCVAVQLWYLNKSLDIFDANVVTAVYYVFFTTFVIIASGLFFGEWRLMEWTDVIGSIAGFTITVIGVFLIELFGRTAFSCDSLSRLFQLNYARN</sequence>
<evidence type="ECO:0000313" key="9">
    <source>
        <dbReference type="WBParaSite" id="SBAD_0000639201-mRNA-1"/>
    </source>
</evidence>
<accession>A0A183IRA7</accession>
<keyword evidence="4 6" id="KW-1133">Transmembrane helix</keyword>
<dbReference type="WBParaSite" id="SBAD_0000639201-mRNA-1">
    <property type="protein sequence ID" value="SBAD_0000639201-mRNA-1"/>
    <property type="gene ID" value="SBAD_0000639201"/>
</dbReference>
<feature type="transmembrane region" description="Helical" evidence="6">
    <location>
        <begin position="12"/>
        <end position="33"/>
    </location>
</feature>
<evidence type="ECO:0000256" key="5">
    <source>
        <dbReference type="ARBA" id="ARBA00023136"/>
    </source>
</evidence>
<reference evidence="7 8" key="2">
    <citation type="submission" date="2018-11" db="EMBL/GenBank/DDBJ databases">
        <authorList>
            <consortium name="Pathogen Informatics"/>
        </authorList>
    </citation>
    <scope>NUCLEOTIDE SEQUENCE [LARGE SCALE GENOMIC DNA]</scope>
</reference>
<evidence type="ECO:0000256" key="3">
    <source>
        <dbReference type="ARBA" id="ARBA00022692"/>
    </source>
</evidence>
<keyword evidence="5 6" id="KW-0472">Membrane</keyword>
<name>A0A183IRA7_9BILA</name>
<keyword evidence="3 6" id="KW-0812">Transmembrane</keyword>
<comment type="similarity">
    <text evidence="2">Belongs to the NIPA family.</text>
</comment>
<reference evidence="9" key="1">
    <citation type="submission" date="2016-06" db="UniProtKB">
        <authorList>
            <consortium name="WormBaseParasite"/>
        </authorList>
    </citation>
    <scope>IDENTIFICATION</scope>
</reference>
<dbReference type="EMBL" id="UZAM01009529">
    <property type="protein sequence ID" value="VDP09380.1"/>
    <property type="molecule type" value="Genomic_DNA"/>
</dbReference>
<dbReference type="PANTHER" id="PTHR12570:SF92">
    <property type="entry name" value="SPICHTHYIN, ISOFORM B"/>
    <property type="match status" value="1"/>
</dbReference>